<proteinExistence type="predicted"/>
<evidence type="ECO:0000313" key="9">
    <source>
        <dbReference type="Proteomes" id="UP000594261"/>
    </source>
</evidence>
<dbReference type="InParanoid" id="A0A7N2LJI0"/>
<dbReference type="InterPro" id="IPR006564">
    <property type="entry name" value="Znf_PMZ"/>
</dbReference>
<dbReference type="InterPro" id="IPR004330">
    <property type="entry name" value="FAR1_DNA_bnd_dom"/>
</dbReference>
<keyword evidence="2 4" id="KW-0863">Zinc-finger</keyword>
<evidence type="ECO:0000256" key="6">
    <source>
        <dbReference type="SAM" id="MobiDB-lite"/>
    </source>
</evidence>
<dbReference type="EMBL" id="LRBV02000004">
    <property type="status" value="NOT_ANNOTATED_CDS"/>
    <property type="molecule type" value="Genomic_DNA"/>
</dbReference>
<feature type="domain" description="SWIM-type" evidence="7">
    <location>
        <begin position="526"/>
        <end position="562"/>
    </location>
</feature>
<keyword evidence="3" id="KW-0862">Zinc</keyword>
<keyword evidence="5" id="KW-0175">Coiled coil</keyword>
<sequence>MDANEDLSPRVMDDNEDLSPRAGMEFDTLEDAWEFWLKYGRRMGFDVRKHYINKSKKDGKITSRGFVCAKQGIRGSEKEDMIRTRNRDDTRTNCPVKLYVSLVRETGKYKVTDFIEEHNHTLHLSETVYMMRSQRKISEVHAGLIELASSSGIKPKAALELMSREAGGRANLGFTEIDQQNYLRTRRQKNLIYGQAACLLGYFQKQLTTNPSFQYAVQLDNVEQITNIFRADARMIIDYANFGDVMTFDTTYGTNKELRPLGVFTGFNHHRGLTVFGAALLYDETAESFKWLFETFLVAHGGKRPKTIFTDQDPAMAKALSEVMPNTYHGLCTWHIMQNGIKHLGNLMKDGSSFLQVFKTCMFEFNDEIEFEKTWEDMIDTYAIHDRSWLDTIYKLKGKWARCYMKNEFTLGIQSTQLSESLNGDLKDYLRPDLDVAEFFEHFDRVIEQKRERELRAEFNARQKFPQLSLKNSPLLKQAVQVYTPVIFRMLQDQYDLASATRIKNRQEDLLVHTYTIEFMHKPGEFIVSYDTADKTFSCSCRKFEIVGILCCHVLKVFDFLDIKTIPNMYILKRWTREAKSGCILDNRRTYVEEDINLSVTQRYRRLCPKLVRLASRAADNEEAFALIEKMIEEYEKKVEDIVAKNMGGHQLPHQMSLCSGAENLDPNQHLKDLVERAKGLKKKEGRKGGKRKKSWVEKQTKKRGRVEVNDEVPSFAPNMQNNNYDSHREHYSHQRTYPVTFSTPMMTSELGPIHSYQTSFTSFLRAPLTPLLSQVSNPVDVSQAPLTPSLSQLTPSLSQVSNDAAVCQFLLKWFLLKWLYVFKWVLAASQENEVRFNYGLTPCVENTNACLETQHFFGMLILILQYDG</sequence>
<dbReference type="InterPro" id="IPR007527">
    <property type="entry name" value="Znf_SWIM"/>
</dbReference>
<evidence type="ECO:0000313" key="8">
    <source>
        <dbReference type="EnsemblPlants" id="QL04p064028:mrna"/>
    </source>
</evidence>
<evidence type="ECO:0000256" key="2">
    <source>
        <dbReference type="ARBA" id="ARBA00022771"/>
    </source>
</evidence>
<dbReference type="PROSITE" id="PS50966">
    <property type="entry name" value="ZF_SWIM"/>
    <property type="match status" value="1"/>
</dbReference>
<name>A0A7N2LJI0_QUELO</name>
<organism evidence="8 9">
    <name type="scientific">Quercus lobata</name>
    <name type="common">Valley oak</name>
    <dbReference type="NCBI Taxonomy" id="97700"/>
    <lineage>
        <taxon>Eukaryota</taxon>
        <taxon>Viridiplantae</taxon>
        <taxon>Streptophyta</taxon>
        <taxon>Embryophyta</taxon>
        <taxon>Tracheophyta</taxon>
        <taxon>Spermatophyta</taxon>
        <taxon>Magnoliopsida</taxon>
        <taxon>eudicotyledons</taxon>
        <taxon>Gunneridae</taxon>
        <taxon>Pentapetalae</taxon>
        <taxon>rosids</taxon>
        <taxon>fabids</taxon>
        <taxon>Fagales</taxon>
        <taxon>Fagaceae</taxon>
        <taxon>Quercus</taxon>
    </lineage>
</organism>
<dbReference type="AlphaFoldDB" id="A0A7N2LJI0"/>
<dbReference type="EnsemblPlants" id="QL04p064028:mrna">
    <property type="protein sequence ID" value="QL04p064028:mrna"/>
    <property type="gene ID" value="QL04p064028"/>
</dbReference>
<keyword evidence="9" id="KW-1185">Reference proteome</keyword>
<evidence type="ECO:0000256" key="3">
    <source>
        <dbReference type="ARBA" id="ARBA00022833"/>
    </source>
</evidence>
<feature type="region of interest" description="Disordered" evidence="6">
    <location>
        <begin position="680"/>
        <end position="731"/>
    </location>
</feature>
<reference evidence="8" key="2">
    <citation type="submission" date="2021-01" db="UniProtKB">
        <authorList>
            <consortium name="EnsemblPlants"/>
        </authorList>
    </citation>
    <scope>IDENTIFICATION</scope>
</reference>
<dbReference type="SMART" id="SM00575">
    <property type="entry name" value="ZnF_PMZ"/>
    <property type="match status" value="1"/>
</dbReference>
<dbReference type="Gramene" id="QL04p064028:mrna">
    <property type="protein sequence ID" value="QL04p064028:mrna"/>
    <property type="gene ID" value="QL04p064028"/>
</dbReference>
<dbReference type="Pfam" id="PF04434">
    <property type="entry name" value="SWIM"/>
    <property type="match status" value="1"/>
</dbReference>
<dbReference type="PANTHER" id="PTHR47718:SF2">
    <property type="entry name" value="PROTEIN FAR1-RELATED SEQUENCE 5-LIKE"/>
    <property type="match status" value="1"/>
</dbReference>
<feature type="compositionally biased region" description="Basic residues" evidence="6">
    <location>
        <begin position="680"/>
        <end position="694"/>
    </location>
</feature>
<dbReference type="InterPro" id="IPR018289">
    <property type="entry name" value="MULE_transposase_dom"/>
</dbReference>
<accession>A0A7N2LJI0</accession>
<dbReference type="OMA" id="WINSVYE"/>
<dbReference type="Pfam" id="PF03101">
    <property type="entry name" value="FAR1"/>
    <property type="match status" value="1"/>
</dbReference>
<reference evidence="8 9" key="1">
    <citation type="journal article" date="2016" name="G3 (Bethesda)">
        <title>First Draft Assembly and Annotation of the Genome of a California Endemic Oak Quercus lobata Nee (Fagaceae).</title>
        <authorList>
            <person name="Sork V.L."/>
            <person name="Fitz-Gibbon S.T."/>
            <person name="Puiu D."/>
            <person name="Crepeau M."/>
            <person name="Gugger P.F."/>
            <person name="Sherman R."/>
            <person name="Stevens K."/>
            <person name="Langley C.H."/>
            <person name="Pellegrini M."/>
            <person name="Salzberg S.L."/>
        </authorList>
    </citation>
    <scope>NUCLEOTIDE SEQUENCE [LARGE SCALE GENOMIC DNA]</scope>
    <source>
        <strain evidence="8 9">cv. SW786</strain>
    </source>
</reference>
<dbReference type="PANTHER" id="PTHR47718">
    <property type="entry name" value="OS01G0519700 PROTEIN"/>
    <property type="match status" value="1"/>
</dbReference>
<protein>
    <recommendedName>
        <fullName evidence="7">SWIM-type domain-containing protein</fullName>
    </recommendedName>
</protein>
<evidence type="ECO:0000256" key="1">
    <source>
        <dbReference type="ARBA" id="ARBA00022723"/>
    </source>
</evidence>
<dbReference type="Proteomes" id="UP000594261">
    <property type="component" value="Chromosome 4"/>
</dbReference>
<dbReference type="Pfam" id="PF10551">
    <property type="entry name" value="MULE"/>
    <property type="match status" value="1"/>
</dbReference>
<evidence type="ECO:0000256" key="4">
    <source>
        <dbReference type="PROSITE-ProRule" id="PRU00325"/>
    </source>
</evidence>
<keyword evidence="1" id="KW-0479">Metal-binding</keyword>
<feature type="coiled-coil region" evidence="5">
    <location>
        <begin position="618"/>
        <end position="645"/>
    </location>
</feature>
<evidence type="ECO:0000256" key="5">
    <source>
        <dbReference type="SAM" id="Coils"/>
    </source>
</evidence>
<dbReference type="GO" id="GO:0008270">
    <property type="term" value="F:zinc ion binding"/>
    <property type="evidence" value="ECO:0007669"/>
    <property type="project" value="UniProtKB-KW"/>
</dbReference>
<evidence type="ECO:0000259" key="7">
    <source>
        <dbReference type="PROSITE" id="PS50966"/>
    </source>
</evidence>